<dbReference type="Proteomes" id="UP000887581">
    <property type="component" value="Unplaced"/>
</dbReference>
<reference evidence="4" key="1">
    <citation type="submission" date="2022-11" db="UniProtKB">
        <authorList>
            <consortium name="WormBaseParasite"/>
        </authorList>
    </citation>
    <scope>IDENTIFICATION</scope>
</reference>
<evidence type="ECO:0000256" key="1">
    <source>
        <dbReference type="SAM" id="MobiDB-lite"/>
    </source>
</evidence>
<name>A0A915Q0B1_9BILA</name>
<protein>
    <recommendedName>
        <fullName evidence="2">DUF7758 domain-containing protein</fullName>
    </recommendedName>
</protein>
<evidence type="ECO:0000259" key="2">
    <source>
        <dbReference type="Pfam" id="PF24944"/>
    </source>
</evidence>
<dbReference type="Pfam" id="PF24944">
    <property type="entry name" value="DUF7758"/>
    <property type="match status" value="1"/>
</dbReference>
<organism evidence="3 4">
    <name type="scientific">Setaria digitata</name>
    <dbReference type="NCBI Taxonomy" id="48799"/>
    <lineage>
        <taxon>Eukaryota</taxon>
        <taxon>Metazoa</taxon>
        <taxon>Ecdysozoa</taxon>
        <taxon>Nematoda</taxon>
        <taxon>Chromadorea</taxon>
        <taxon>Rhabditida</taxon>
        <taxon>Spirurina</taxon>
        <taxon>Spiruromorpha</taxon>
        <taxon>Filarioidea</taxon>
        <taxon>Setariidae</taxon>
        <taxon>Setaria</taxon>
    </lineage>
</organism>
<dbReference type="PANTHER" id="PTHR38624:SF2">
    <property type="entry name" value="BUB1 N-TERMINAL DOMAIN-CONTAINING PROTEIN"/>
    <property type="match status" value="1"/>
</dbReference>
<proteinExistence type="predicted"/>
<feature type="domain" description="DUF7758" evidence="2">
    <location>
        <begin position="88"/>
        <end position="213"/>
    </location>
</feature>
<dbReference type="InterPro" id="IPR056660">
    <property type="entry name" value="DUF7758"/>
</dbReference>
<accession>A0A915Q0B1</accession>
<dbReference type="WBParaSite" id="sdigi.contig405.g8087.t1">
    <property type="protein sequence ID" value="sdigi.contig405.g8087.t1"/>
    <property type="gene ID" value="sdigi.contig405.g8087"/>
</dbReference>
<sequence length="454" mass="52887">MMNSTNRISKIRAFHKKLARGWKKARCTLCGLYFRRFRKCEIPMKQCLCSPLFCIIPEAKKICCLKLKSSSDSVKPIKHVVSKLSGKSTSELERMKRKGDNWSANDLFKFQHGNLDHCNMTERREVCLEWLRRLSSIPKKYYYLAWYASAIYTCYYRLAPLITDKEEKKRIWIDVKREYAEIFLMGRRIWRRPTHPTRLRILYDLAMLCVLFNDVPNDQTIVLFRDLLNDNDNFNFEVLDEIEYAQSIDKAVRLENHVIDLFYQRRKSTCSARSSFLSKSSTETPRSSFRSLKVRNDDIKSSKLSKASSLSIPDNMMSNSSMTTGILPSRSPQVTRKLSVRFAGRPKFDRNNETETIEGNLNSINLIKMNSSENNTKDNDGKLKIIVMNATNDQQMYQMESEQFTTSNIIVNEIDKLDKNFIITKRSSYAETIRTLPLTVSDQIMAFIALCQNV</sequence>
<dbReference type="AlphaFoldDB" id="A0A915Q0B1"/>
<evidence type="ECO:0000313" key="3">
    <source>
        <dbReference type="Proteomes" id="UP000887581"/>
    </source>
</evidence>
<evidence type="ECO:0000313" key="4">
    <source>
        <dbReference type="WBParaSite" id="sdigi.contig405.g8087.t1"/>
    </source>
</evidence>
<keyword evidence="3" id="KW-1185">Reference proteome</keyword>
<dbReference type="PANTHER" id="PTHR38624">
    <property type="entry name" value="PROTEIN CBG08397-RELATED"/>
    <property type="match status" value="1"/>
</dbReference>
<feature type="compositionally biased region" description="Polar residues" evidence="1">
    <location>
        <begin position="316"/>
        <end position="330"/>
    </location>
</feature>
<feature type="region of interest" description="Disordered" evidence="1">
    <location>
        <begin position="310"/>
        <end position="330"/>
    </location>
</feature>